<evidence type="ECO:0000256" key="1">
    <source>
        <dbReference type="ARBA" id="ARBA00004651"/>
    </source>
</evidence>
<dbReference type="GO" id="GO:0008324">
    <property type="term" value="F:monoatomic cation transmembrane transporter activity"/>
    <property type="evidence" value="ECO:0007669"/>
    <property type="project" value="InterPro"/>
</dbReference>
<comment type="subcellular location">
    <subcellularLocation>
        <location evidence="1">Cell membrane</location>
        <topology evidence="1">Multi-pass membrane protein</topology>
    </subcellularLocation>
</comment>
<dbReference type="EMBL" id="CP012109">
    <property type="protein sequence ID" value="AKQ66139.1"/>
    <property type="molecule type" value="Genomic_DNA"/>
</dbReference>
<dbReference type="eggNOG" id="COG1863">
    <property type="taxonomic scope" value="Bacteria"/>
</dbReference>
<keyword evidence="3" id="KW-1003">Cell membrane</keyword>
<dbReference type="PATRIC" id="fig|1297742.4.peg.3076"/>
<dbReference type="AlphaFoldDB" id="A0A0H4WTK9"/>
<evidence type="ECO:0000256" key="2">
    <source>
        <dbReference type="ARBA" id="ARBA00006228"/>
    </source>
</evidence>
<dbReference type="PIRSF" id="PIRSF019239">
    <property type="entry name" value="MrpE"/>
    <property type="match status" value="1"/>
</dbReference>
<dbReference type="RefSeq" id="WP_002639530.1">
    <property type="nucleotide sequence ID" value="NZ_CP012109.1"/>
</dbReference>
<protein>
    <submittedName>
        <fullName evidence="7">Na(+) H(+) antiporter subunit E</fullName>
    </submittedName>
</protein>
<dbReference type="PANTHER" id="PTHR34584:SF1">
    <property type="entry name" value="NA(+)_H(+) ANTIPORTER SUBUNIT E1"/>
    <property type="match status" value="1"/>
</dbReference>
<dbReference type="InterPro" id="IPR002758">
    <property type="entry name" value="Cation_antiport_E"/>
</dbReference>
<evidence type="ECO:0000313" key="8">
    <source>
        <dbReference type="Proteomes" id="UP000009026"/>
    </source>
</evidence>
<dbReference type="PANTHER" id="PTHR34584">
    <property type="entry name" value="NA(+)/H(+) ANTIPORTER SUBUNIT E1"/>
    <property type="match status" value="1"/>
</dbReference>
<proteinExistence type="inferred from homology"/>
<accession>A0A0H4WTK9</accession>
<sequence length="157" mass="17797">MTAFLWNLMLALLWAAMLGAVTAENLITGFVIGFLVLALVDTEHLPSRYATRTWNVVRLVARVGWDVLVANARVSFEIATPKLRTRPAIYRYDMEAETDAEITLLTLIVTFAPGTLGLEVSEDRKSIYVHVMFATTREAFCRELRERVEIPLLRALR</sequence>
<dbReference type="Proteomes" id="UP000009026">
    <property type="component" value="Chromosome"/>
</dbReference>
<evidence type="ECO:0000256" key="3">
    <source>
        <dbReference type="ARBA" id="ARBA00022475"/>
    </source>
</evidence>
<evidence type="ECO:0000256" key="5">
    <source>
        <dbReference type="ARBA" id="ARBA00022989"/>
    </source>
</evidence>
<evidence type="ECO:0000256" key="4">
    <source>
        <dbReference type="ARBA" id="ARBA00022692"/>
    </source>
</evidence>
<evidence type="ECO:0000313" key="7">
    <source>
        <dbReference type="EMBL" id="AKQ66139.1"/>
    </source>
</evidence>
<evidence type="ECO:0000256" key="6">
    <source>
        <dbReference type="ARBA" id="ARBA00023136"/>
    </source>
</evidence>
<dbReference type="STRING" id="1297742.A176_003051"/>
<dbReference type="OrthoDB" id="9807187at2"/>
<organism evidence="7 8">
    <name type="scientific">Pseudomyxococcus hansupus</name>
    <dbReference type="NCBI Taxonomy" id="1297742"/>
    <lineage>
        <taxon>Bacteria</taxon>
        <taxon>Pseudomonadati</taxon>
        <taxon>Myxococcota</taxon>
        <taxon>Myxococcia</taxon>
        <taxon>Myxococcales</taxon>
        <taxon>Cystobacterineae</taxon>
        <taxon>Myxococcaceae</taxon>
        <taxon>Pseudomyxococcus</taxon>
    </lineage>
</organism>
<comment type="similarity">
    <text evidence="2">Belongs to the CPA3 antiporters (TC 2.A.63) subunit E family.</text>
</comment>
<gene>
    <name evidence="7" type="ORF">A176_003051</name>
</gene>
<keyword evidence="8" id="KW-1185">Reference proteome</keyword>
<keyword evidence="5" id="KW-1133">Transmembrane helix</keyword>
<dbReference type="GO" id="GO:0005886">
    <property type="term" value="C:plasma membrane"/>
    <property type="evidence" value="ECO:0007669"/>
    <property type="project" value="UniProtKB-SubCell"/>
</dbReference>
<keyword evidence="4" id="KW-0812">Transmembrane</keyword>
<reference evidence="7 8" key="1">
    <citation type="journal article" date="2016" name="PLoS ONE">
        <title>Complete Genome Sequence and Comparative Genomics of a Novel Myxobacterium Myxococcus hansupus.</title>
        <authorList>
            <person name="Sharma G."/>
            <person name="Narwani T."/>
            <person name="Subramanian S."/>
        </authorList>
    </citation>
    <scope>NUCLEOTIDE SEQUENCE [LARGE SCALE GENOMIC DNA]</scope>
    <source>
        <strain evidence="8">mixupus</strain>
    </source>
</reference>
<dbReference type="Pfam" id="PF01899">
    <property type="entry name" value="MNHE"/>
    <property type="match status" value="1"/>
</dbReference>
<dbReference type="KEGG" id="mym:A176_003051"/>
<keyword evidence="6" id="KW-0472">Membrane</keyword>
<name>A0A0H4WTK9_9BACT</name>